<comment type="caution">
    <text evidence="2">The sequence shown here is derived from an EMBL/GenBank/DDBJ whole genome shotgun (WGS) entry which is preliminary data.</text>
</comment>
<organism evidence="2 4">
    <name type="scientific">Adineta steineri</name>
    <dbReference type="NCBI Taxonomy" id="433720"/>
    <lineage>
        <taxon>Eukaryota</taxon>
        <taxon>Metazoa</taxon>
        <taxon>Spiralia</taxon>
        <taxon>Gnathifera</taxon>
        <taxon>Rotifera</taxon>
        <taxon>Eurotatoria</taxon>
        <taxon>Bdelloidea</taxon>
        <taxon>Adinetida</taxon>
        <taxon>Adinetidae</taxon>
        <taxon>Adineta</taxon>
    </lineage>
</organism>
<evidence type="ECO:0000313" key="4">
    <source>
        <dbReference type="Proteomes" id="UP000663860"/>
    </source>
</evidence>
<evidence type="ECO:0008006" key="5">
    <source>
        <dbReference type="Google" id="ProtNLM"/>
    </source>
</evidence>
<gene>
    <name evidence="2" type="ORF">IZO911_LOCUS19071</name>
    <name evidence="3" type="ORF">KXQ929_LOCUS3168</name>
</gene>
<reference evidence="2" key="1">
    <citation type="submission" date="2021-02" db="EMBL/GenBank/DDBJ databases">
        <authorList>
            <person name="Nowell W R."/>
        </authorList>
    </citation>
    <scope>NUCLEOTIDE SEQUENCE</scope>
</reference>
<dbReference type="Proteomes" id="UP000663868">
    <property type="component" value="Unassembled WGS sequence"/>
</dbReference>
<sequence>MFLAIIRLSTVFCIALAVSEAADVMCLQRVPIHSCASVSCRVAGNAITHDHYPCDCFEIEIVLGKKQKWYKIQLPNGHHGYVADAHCSGKVPHCE</sequence>
<dbReference type="AlphaFoldDB" id="A0A814ISD4"/>
<feature type="signal peptide" evidence="1">
    <location>
        <begin position="1"/>
        <end position="21"/>
    </location>
</feature>
<evidence type="ECO:0000256" key="1">
    <source>
        <dbReference type="SAM" id="SignalP"/>
    </source>
</evidence>
<name>A0A814ISD4_9BILA</name>
<evidence type="ECO:0000313" key="2">
    <source>
        <dbReference type="EMBL" id="CAF1027558.1"/>
    </source>
</evidence>
<protein>
    <recommendedName>
        <fullName evidence="5">SH3 domain-containing protein</fullName>
    </recommendedName>
</protein>
<feature type="chain" id="PRO_5036224800" description="SH3 domain-containing protein" evidence="1">
    <location>
        <begin position="22"/>
        <end position="95"/>
    </location>
</feature>
<accession>A0A814ISD4</accession>
<proteinExistence type="predicted"/>
<evidence type="ECO:0000313" key="3">
    <source>
        <dbReference type="EMBL" id="CAF3561539.1"/>
    </source>
</evidence>
<keyword evidence="1" id="KW-0732">Signal</keyword>
<dbReference type="EMBL" id="CAJOBB010000100">
    <property type="protein sequence ID" value="CAF3561539.1"/>
    <property type="molecule type" value="Genomic_DNA"/>
</dbReference>
<dbReference type="Gene3D" id="2.30.30.40">
    <property type="entry name" value="SH3 Domains"/>
    <property type="match status" value="1"/>
</dbReference>
<dbReference type="Proteomes" id="UP000663860">
    <property type="component" value="Unassembled WGS sequence"/>
</dbReference>
<dbReference type="EMBL" id="CAJNOE010000188">
    <property type="protein sequence ID" value="CAF1027558.1"/>
    <property type="molecule type" value="Genomic_DNA"/>
</dbReference>